<dbReference type="VEuPathDB" id="FungiDB:H257_15311"/>
<dbReference type="InterPro" id="IPR050145">
    <property type="entry name" value="Centrin_CML-like"/>
</dbReference>
<dbReference type="Gene3D" id="1.10.238.10">
    <property type="entry name" value="EF-hand"/>
    <property type="match status" value="1"/>
</dbReference>
<dbReference type="EMBL" id="QUTH01004778">
    <property type="protein sequence ID" value="RHZ12233.1"/>
    <property type="molecule type" value="Genomic_DNA"/>
</dbReference>
<feature type="domain" description="EF-hand" evidence="5">
    <location>
        <begin position="482"/>
        <end position="517"/>
    </location>
</feature>
<dbReference type="Proteomes" id="UP000285430">
    <property type="component" value="Unassembled WGS sequence"/>
</dbReference>
<dbReference type="InterPro" id="IPR002048">
    <property type="entry name" value="EF_hand_dom"/>
</dbReference>
<feature type="region of interest" description="Disordered" evidence="4">
    <location>
        <begin position="415"/>
        <end position="435"/>
    </location>
</feature>
<accession>A0A3R6WR50</accession>
<proteinExistence type="predicted"/>
<sequence length="636" mass="70758">MTASGGRGKGWKPLEEKGTCGGMFQCLENTYAPDLLACVADIVPVDTSGWDDVALAFNFHRQKVDRRNMQAIKRRFKHLCSLTILTAGLTNRDHIVEAHRIQNDIDLKKESLRGDVTSQPHGLPAGDVASSTTTAPDEPPAPPAPISSTVASAILRPKLLAALGKKIVTRPNMPPTRRQLTEALRTVHPELPTDQLGSEDGAATDGRQGNDAGTTAARPCTTSRASSASVTHTQHRPPKRPRTALSSTYPPDEAPTSIMSMLWMLEQSREQWLQQMEERREMWDKERDDRRERLRQERELRERERDDYRDQMEARRDERAVKLDQLLTFTDGLASGNNNSPWLYQALPPRHATPMYLNSNALKSLFQADRPGYQSINNATRRRKRLQTVQATMATEKPPPSVNQADDDLPRVHHHRRLRRRRSATTVPPALGHRPTLDDAVLLSNNSGQPSNDAVASQLGLTADEFNALEASMGDHNNNKGDMEHKYRSVFDEFDVDHSGAISPNELRTLLKSVGEEDLDDADINDIIAQADADKNGQIEFNEFIQMMQARKRLLAVVQQMGKSGGTGSTSQPSSSMPSPLPPLKMGQVQQSKKHMKHYNVQFLPIFLSLLSNAMCDWLAVLHPSNADMPSSGCVN</sequence>
<feature type="compositionally biased region" description="Basic residues" evidence="4">
    <location>
        <begin position="233"/>
        <end position="242"/>
    </location>
</feature>
<gene>
    <name evidence="6" type="ORF">DYB35_001729</name>
    <name evidence="7" type="ORF">DYB37_002247</name>
</gene>
<dbReference type="Pfam" id="PF13499">
    <property type="entry name" value="EF-hand_7"/>
    <property type="match status" value="1"/>
</dbReference>
<evidence type="ECO:0000313" key="8">
    <source>
        <dbReference type="Proteomes" id="UP000285430"/>
    </source>
</evidence>
<keyword evidence="2" id="KW-0106">Calcium</keyword>
<dbReference type="SMART" id="SM00054">
    <property type="entry name" value="EFh"/>
    <property type="match status" value="2"/>
</dbReference>
<evidence type="ECO:0000259" key="5">
    <source>
        <dbReference type="PROSITE" id="PS50222"/>
    </source>
</evidence>
<organism evidence="6 9">
    <name type="scientific">Aphanomyces astaci</name>
    <name type="common">Crayfish plague agent</name>
    <dbReference type="NCBI Taxonomy" id="112090"/>
    <lineage>
        <taxon>Eukaryota</taxon>
        <taxon>Sar</taxon>
        <taxon>Stramenopiles</taxon>
        <taxon>Oomycota</taxon>
        <taxon>Saprolegniomycetes</taxon>
        <taxon>Saprolegniales</taxon>
        <taxon>Verrucalvaceae</taxon>
        <taxon>Aphanomyces</taxon>
    </lineage>
</organism>
<protein>
    <recommendedName>
        <fullName evidence="5">EF-hand domain-containing protein</fullName>
    </recommendedName>
</protein>
<dbReference type="InterPro" id="IPR018247">
    <property type="entry name" value="EF_Hand_1_Ca_BS"/>
</dbReference>
<evidence type="ECO:0000313" key="9">
    <source>
        <dbReference type="Proteomes" id="UP000285712"/>
    </source>
</evidence>
<keyword evidence="3" id="KW-0175">Coiled coil</keyword>
<dbReference type="Proteomes" id="UP000285712">
    <property type="component" value="Unassembled WGS sequence"/>
</dbReference>
<feature type="domain" description="EF-hand" evidence="5">
    <location>
        <begin position="519"/>
        <end position="554"/>
    </location>
</feature>
<dbReference type="PROSITE" id="PS50222">
    <property type="entry name" value="EF_HAND_2"/>
    <property type="match status" value="2"/>
</dbReference>
<keyword evidence="1" id="KW-0677">Repeat</keyword>
<evidence type="ECO:0000256" key="3">
    <source>
        <dbReference type="SAM" id="Coils"/>
    </source>
</evidence>
<reference evidence="8 9" key="1">
    <citation type="submission" date="2018-08" db="EMBL/GenBank/DDBJ databases">
        <title>Aphanomyces genome sequencing and annotation.</title>
        <authorList>
            <person name="Minardi D."/>
            <person name="Oidtmann B."/>
            <person name="Van Der Giezen M."/>
            <person name="Studholme D.J."/>
        </authorList>
    </citation>
    <scope>NUCLEOTIDE SEQUENCE [LARGE SCALE GENOMIC DNA]</scope>
    <source>
        <strain evidence="7 8">Da</strain>
        <strain evidence="6 9">Sv</strain>
    </source>
</reference>
<feature type="coiled-coil region" evidence="3">
    <location>
        <begin position="273"/>
        <end position="311"/>
    </location>
</feature>
<feature type="region of interest" description="Disordered" evidence="4">
    <location>
        <begin position="561"/>
        <end position="591"/>
    </location>
</feature>
<dbReference type="FunFam" id="1.10.238.10:FF:000001">
    <property type="entry name" value="Calmodulin 1"/>
    <property type="match status" value="1"/>
</dbReference>
<feature type="region of interest" description="Disordered" evidence="4">
    <location>
        <begin position="114"/>
        <end position="147"/>
    </location>
</feature>
<feature type="compositionally biased region" description="Low complexity" evidence="4">
    <location>
        <begin position="569"/>
        <end position="578"/>
    </location>
</feature>
<dbReference type="PROSITE" id="PS00018">
    <property type="entry name" value="EF_HAND_1"/>
    <property type="match status" value="2"/>
</dbReference>
<dbReference type="AlphaFoldDB" id="A0A3R6WR50"/>
<dbReference type="CDD" id="cd00051">
    <property type="entry name" value="EFh"/>
    <property type="match status" value="1"/>
</dbReference>
<evidence type="ECO:0000313" key="7">
    <source>
        <dbReference type="EMBL" id="RHZ12233.1"/>
    </source>
</evidence>
<evidence type="ECO:0000256" key="2">
    <source>
        <dbReference type="ARBA" id="ARBA00022837"/>
    </source>
</evidence>
<evidence type="ECO:0000256" key="1">
    <source>
        <dbReference type="ARBA" id="ARBA00022737"/>
    </source>
</evidence>
<feature type="compositionally biased region" description="Polar residues" evidence="4">
    <location>
        <begin position="220"/>
        <end position="232"/>
    </location>
</feature>
<dbReference type="PANTHER" id="PTHR23050">
    <property type="entry name" value="CALCIUM BINDING PROTEIN"/>
    <property type="match status" value="1"/>
</dbReference>
<name>A0A3R6WR50_APHAT</name>
<dbReference type="GO" id="GO:0005509">
    <property type="term" value="F:calcium ion binding"/>
    <property type="evidence" value="ECO:0007669"/>
    <property type="project" value="InterPro"/>
</dbReference>
<dbReference type="InterPro" id="IPR011992">
    <property type="entry name" value="EF-hand-dom_pair"/>
</dbReference>
<dbReference type="EMBL" id="QUTG01002337">
    <property type="protein sequence ID" value="RHY96673.1"/>
    <property type="molecule type" value="Genomic_DNA"/>
</dbReference>
<comment type="caution">
    <text evidence="6">The sequence shown here is derived from an EMBL/GenBank/DDBJ whole genome shotgun (WGS) entry which is preliminary data.</text>
</comment>
<evidence type="ECO:0000256" key="4">
    <source>
        <dbReference type="SAM" id="MobiDB-lite"/>
    </source>
</evidence>
<feature type="region of interest" description="Disordered" evidence="4">
    <location>
        <begin position="189"/>
        <end position="253"/>
    </location>
</feature>
<dbReference type="SUPFAM" id="SSF47473">
    <property type="entry name" value="EF-hand"/>
    <property type="match status" value="1"/>
</dbReference>
<evidence type="ECO:0000313" key="6">
    <source>
        <dbReference type="EMBL" id="RHY96673.1"/>
    </source>
</evidence>